<reference evidence="3" key="3">
    <citation type="submission" date="2025-09" db="UniProtKB">
        <authorList>
            <consortium name="Ensembl"/>
        </authorList>
    </citation>
    <scope>IDENTIFICATION</scope>
</reference>
<evidence type="ECO:0000259" key="2">
    <source>
        <dbReference type="PROSITE" id="PS51377"/>
    </source>
</evidence>
<dbReference type="InterPro" id="IPR052074">
    <property type="entry name" value="NonRcpt_TyrProt_Phosphatase"/>
</dbReference>
<protein>
    <recommendedName>
        <fullName evidence="2">KIND domain-containing protein</fullName>
    </recommendedName>
</protein>
<organism evidence="3 4">
    <name type="scientific">Scleropages formosus</name>
    <name type="common">Asian bonytongue</name>
    <name type="synonym">Osteoglossum formosum</name>
    <dbReference type="NCBI Taxonomy" id="113540"/>
    <lineage>
        <taxon>Eukaryota</taxon>
        <taxon>Metazoa</taxon>
        <taxon>Chordata</taxon>
        <taxon>Craniata</taxon>
        <taxon>Vertebrata</taxon>
        <taxon>Euteleostomi</taxon>
        <taxon>Actinopterygii</taxon>
        <taxon>Neopterygii</taxon>
        <taxon>Teleostei</taxon>
        <taxon>Osteoglossocephala</taxon>
        <taxon>Osteoglossomorpha</taxon>
        <taxon>Osteoglossiformes</taxon>
        <taxon>Osteoglossidae</taxon>
        <taxon>Scleropages</taxon>
    </lineage>
</organism>
<dbReference type="PANTHER" id="PTHR46900">
    <property type="entry name" value="TYROSINE-PROTEIN PHOSPHATASE NON-RECEPTOR TYPE 13"/>
    <property type="match status" value="1"/>
</dbReference>
<dbReference type="AlphaFoldDB" id="A0A8C9V571"/>
<dbReference type="GeneTree" id="ENSGT00940000155133"/>
<name>A0A8C9V571_SCLFO</name>
<dbReference type="PROSITE" id="PS51377">
    <property type="entry name" value="KIND"/>
    <property type="match status" value="1"/>
</dbReference>
<accession>A0A8C9V571</accession>
<dbReference type="PANTHER" id="PTHR46900:SF4">
    <property type="entry name" value="FERM AND PDZ DOMAIN CONTAINING 2"/>
    <property type="match status" value="1"/>
</dbReference>
<reference evidence="3" key="2">
    <citation type="submission" date="2025-08" db="UniProtKB">
        <authorList>
            <consortium name="Ensembl"/>
        </authorList>
    </citation>
    <scope>IDENTIFICATION</scope>
</reference>
<keyword evidence="4" id="KW-1185">Reference proteome</keyword>
<evidence type="ECO:0000313" key="4">
    <source>
        <dbReference type="Proteomes" id="UP000694397"/>
    </source>
</evidence>
<dbReference type="SMART" id="SM00750">
    <property type="entry name" value="KIND"/>
    <property type="match status" value="1"/>
</dbReference>
<sequence>MHVTTFVTLAEVLEMRGGPLEEDEIWSLLMGSLESLHEIFSLISLSWSGQNIGNITLISPWSLLLSANGQLAFKSCGVSSEVSSFTAPEMLQGRSVTTRLAMEKVNSQQCLGRLKFCKRLCLFFQPVQLSDHLNCLLLSMCEDMAHRRVSLTAILETCEKHHNAAALPPASQVIKQLAEDVFHHSVSLRVRIISEICTVKGSRPCLD</sequence>
<evidence type="ECO:0000313" key="3">
    <source>
        <dbReference type="Ensembl" id="ENSSFOP00015025868.2"/>
    </source>
</evidence>
<keyword evidence="1" id="KW-0677">Repeat</keyword>
<dbReference type="OrthoDB" id="165498at2759"/>
<reference evidence="3 4" key="1">
    <citation type="submission" date="2019-04" db="EMBL/GenBank/DDBJ databases">
        <authorList>
            <consortium name="Wellcome Sanger Institute Data Sharing"/>
        </authorList>
    </citation>
    <scope>NUCLEOTIDE SEQUENCE [LARGE SCALE GENOMIC DNA]</scope>
</reference>
<feature type="domain" description="KIND" evidence="2">
    <location>
        <begin position="7"/>
        <end position="188"/>
    </location>
</feature>
<dbReference type="Proteomes" id="UP000694397">
    <property type="component" value="Chromosome 8"/>
</dbReference>
<dbReference type="InterPro" id="IPR011019">
    <property type="entry name" value="KIND_dom"/>
</dbReference>
<proteinExistence type="predicted"/>
<dbReference type="Gene3D" id="1.10.510.10">
    <property type="entry name" value="Transferase(Phosphotransferase) domain 1"/>
    <property type="match status" value="1"/>
</dbReference>
<dbReference type="Ensembl" id="ENSSFOT00015026153.2">
    <property type="protein sequence ID" value="ENSSFOP00015025868.2"/>
    <property type="gene ID" value="ENSSFOG00015016619.2"/>
</dbReference>
<evidence type="ECO:0000256" key="1">
    <source>
        <dbReference type="ARBA" id="ARBA00022737"/>
    </source>
</evidence>